<dbReference type="Proteomes" id="UP000321532">
    <property type="component" value="Unassembled WGS sequence"/>
</dbReference>
<dbReference type="AlphaFoldDB" id="A0A512B5K2"/>
<proteinExistence type="inferred from homology"/>
<comment type="similarity">
    <text evidence="5">Belongs to the 4-toluene sulfonate uptake permease (TSUP) (TC 2.A.102) family.</text>
</comment>
<evidence type="ECO:0000256" key="4">
    <source>
        <dbReference type="ARBA" id="ARBA00023136"/>
    </source>
</evidence>
<accession>A0A512B5K2</accession>
<comment type="caution">
    <text evidence="6">The sequence shown here is derived from an EMBL/GenBank/DDBJ whole genome shotgun (WGS) entry which is preliminary data.</text>
</comment>
<protein>
    <recommendedName>
        <fullName evidence="5">Probable membrane transporter protein</fullName>
    </recommendedName>
</protein>
<dbReference type="Pfam" id="PF01925">
    <property type="entry name" value="TauE"/>
    <property type="match status" value="1"/>
</dbReference>
<feature type="transmembrane region" description="Helical" evidence="5">
    <location>
        <begin position="304"/>
        <end position="325"/>
    </location>
</feature>
<evidence type="ECO:0000313" key="7">
    <source>
        <dbReference type="Proteomes" id="UP000321532"/>
    </source>
</evidence>
<keyword evidence="3 5" id="KW-1133">Transmembrane helix</keyword>
<feature type="transmembrane region" description="Helical" evidence="5">
    <location>
        <begin position="181"/>
        <end position="199"/>
    </location>
</feature>
<sequence length="326" mass="34327">MAKENAGLVESPDGQTKVMTLAGAPPEIIKTGLKEVNKQTTSLLVYLPALAVIIILSVLVIFKPFTGSPAGDFLAENITTGFLWYVLGGFLAQMVDGALGMAYGLTSTTFLLTIGVPPAATSASVHMSEIFTSGASGLMHLKLKNVNKRLFRLLLLPGVCGAIMGAYILSSLEAYSYLMKPLVAVYTLVLGVLIIIKAFKPARKRLKSSRIAPLALFGGFMDSVGGGGWGPVVSSSLIAGGRSPRFTIGSVNLAEFFIAFASSLTFFAMIGISFWQIIAGLVVGGVIAAPIAANLSKRLPVKSLMILVGVIVILVSLRILFLAFLK</sequence>
<keyword evidence="7" id="KW-1185">Reference proteome</keyword>
<reference evidence="6 7" key="1">
    <citation type="submission" date="2019-07" db="EMBL/GenBank/DDBJ databases">
        <title>Whole genome shotgun sequence of Adhaeribacter aerolatus NBRC 106133.</title>
        <authorList>
            <person name="Hosoyama A."/>
            <person name="Uohara A."/>
            <person name="Ohji S."/>
            <person name="Ichikawa N."/>
        </authorList>
    </citation>
    <scope>NUCLEOTIDE SEQUENCE [LARGE SCALE GENOMIC DNA]</scope>
    <source>
        <strain evidence="6 7">NBRC 106133</strain>
    </source>
</reference>
<dbReference type="InterPro" id="IPR051598">
    <property type="entry name" value="TSUP/Inactive_protease-like"/>
</dbReference>
<comment type="subcellular location">
    <subcellularLocation>
        <location evidence="5">Cell membrane</location>
        <topology evidence="5">Multi-pass membrane protein</topology>
    </subcellularLocation>
    <subcellularLocation>
        <location evidence="1">Membrane</location>
        <topology evidence="1">Multi-pass membrane protein</topology>
    </subcellularLocation>
</comment>
<keyword evidence="2 5" id="KW-0812">Transmembrane</keyword>
<feature type="transmembrane region" description="Helical" evidence="5">
    <location>
        <begin position="274"/>
        <end position="292"/>
    </location>
</feature>
<organism evidence="6 7">
    <name type="scientific">Adhaeribacter aerolatus</name>
    <dbReference type="NCBI Taxonomy" id="670289"/>
    <lineage>
        <taxon>Bacteria</taxon>
        <taxon>Pseudomonadati</taxon>
        <taxon>Bacteroidota</taxon>
        <taxon>Cytophagia</taxon>
        <taxon>Cytophagales</taxon>
        <taxon>Hymenobacteraceae</taxon>
        <taxon>Adhaeribacter</taxon>
    </lineage>
</organism>
<feature type="transmembrane region" description="Helical" evidence="5">
    <location>
        <begin position="246"/>
        <end position="267"/>
    </location>
</feature>
<evidence type="ECO:0000256" key="2">
    <source>
        <dbReference type="ARBA" id="ARBA00022692"/>
    </source>
</evidence>
<evidence type="ECO:0000256" key="5">
    <source>
        <dbReference type="RuleBase" id="RU363041"/>
    </source>
</evidence>
<keyword evidence="4 5" id="KW-0472">Membrane</keyword>
<dbReference type="EMBL" id="BJYS01000054">
    <property type="protein sequence ID" value="GEO07224.1"/>
    <property type="molecule type" value="Genomic_DNA"/>
</dbReference>
<evidence type="ECO:0000256" key="3">
    <source>
        <dbReference type="ARBA" id="ARBA00022989"/>
    </source>
</evidence>
<keyword evidence="5" id="KW-1003">Cell membrane</keyword>
<name>A0A512B5K2_9BACT</name>
<feature type="transmembrane region" description="Helical" evidence="5">
    <location>
        <begin position="150"/>
        <end position="169"/>
    </location>
</feature>
<dbReference type="InterPro" id="IPR002781">
    <property type="entry name" value="TM_pro_TauE-like"/>
</dbReference>
<dbReference type="PANTHER" id="PTHR43701:SF12">
    <property type="entry name" value="MEMBRANE TRANSPORTER PROTEIN YTNM-RELATED"/>
    <property type="match status" value="1"/>
</dbReference>
<dbReference type="RefSeq" id="WP_246151242.1">
    <property type="nucleotide sequence ID" value="NZ_BJYS01000054.1"/>
</dbReference>
<gene>
    <name evidence="6" type="ORF">AAE02nite_48880</name>
</gene>
<dbReference type="GO" id="GO:0005886">
    <property type="term" value="C:plasma membrane"/>
    <property type="evidence" value="ECO:0007669"/>
    <property type="project" value="UniProtKB-SubCell"/>
</dbReference>
<dbReference type="PANTHER" id="PTHR43701">
    <property type="entry name" value="MEMBRANE TRANSPORTER PROTEIN MJ0441-RELATED"/>
    <property type="match status" value="1"/>
</dbReference>
<feature type="transmembrane region" description="Helical" evidence="5">
    <location>
        <begin position="43"/>
        <end position="62"/>
    </location>
</feature>
<evidence type="ECO:0000256" key="1">
    <source>
        <dbReference type="ARBA" id="ARBA00004141"/>
    </source>
</evidence>
<feature type="transmembrane region" description="Helical" evidence="5">
    <location>
        <begin position="82"/>
        <end position="105"/>
    </location>
</feature>
<evidence type="ECO:0000313" key="6">
    <source>
        <dbReference type="EMBL" id="GEO07224.1"/>
    </source>
</evidence>